<keyword evidence="2" id="KW-1185">Reference proteome</keyword>
<proteinExistence type="predicted"/>
<gene>
    <name evidence="1" type="ORF">DLM46_25185</name>
</gene>
<evidence type="ECO:0000313" key="1">
    <source>
        <dbReference type="EMBL" id="RDK00010.1"/>
    </source>
</evidence>
<accession>A0A370N2Z4</accession>
<protein>
    <submittedName>
        <fullName evidence="1">Uncharacterized protein</fullName>
    </submittedName>
</protein>
<dbReference type="Proteomes" id="UP000254875">
    <property type="component" value="Unassembled WGS sequence"/>
</dbReference>
<evidence type="ECO:0000313" key="2">
    <source>
        <dbReference type="Proteomes" id="UP000254875"/>
    </source>
</evidence>
<comment type="caution">
    <text evidence="1">The sequence shown here is derived from an EMBL/GenBank/DDBJ whole genome shotgun (WGS) entry which is preliminary data.</text>
</comment>
<name>A0A370N2Z4_9BURK</name>
<reference evidence="2" key="1">
    <citation type="submission" date="2018-05" db="EMBL/GenBank/DDBJ databases">
        <authorList>
            <person name="Feng T."/>
        </authorList>
    </citation>
    <scope>NUCLEOTIDE SEQUENCE [LARGE SCALE GENOMIC DNA]</scope>
    <source>
        <strain evidence="2">S27</strain>
    </source>
</reference>
<dbReference type="EMBL" id="QHKS01000018">
    <property type="protein sequence ID" value="RDK00010.1"/>
    <property type="molecule type" value="Genomic_DNA"/>
</dbReference>
<dbReference type="AlphaFoldDB" id="A0A370N2Z4"/>
<organism evidence="1 2">
    <name type="scientific">Paraburkholderia lacunae</name>
    <dbReference type="NCBI Taxonomy" id="2211104"/>
    <lineage>
        <taxon>Bacteria</taxon>
        <taxon>Pseudomonadati</taxon>
        <taxon>Pseudomonadota</taxon>
        <taxon>Betaproteobacteria</taxon>
        <taxon>Burkholderiales</taxon>
        <taxon>Burkholderiaceae</taxon>
        <taxon>Paraburkholderia</taxon>
    </lineage>
</organism>
<sequence>MSPISKENAFVSKEFSFESKECKAIFVVLSLGFALVMWRLQTREIGCLRKIEVSRLGGYWDRQ</sequence>